<comment type="caution">
    <text evidence="2">The sequence shown here is derived from an EMBL/GenBank/DDBJ whole genome shotgun (WGS) entry which is preliminary data.</text>
</comment>
<name>A0A553HNL2_9PEZI</name>
<accession>A0A553HNL2</accession>
<organism evidence="2 3">
    <name type="scientific">Xylaria flabelliformis</name>
    <dbReference type="NCBI Taxonomy" id="2512241"/>
    <lineage>
        <taxon>Eukaryota</taxon>
        <taxon>Fungi</taxon>
        <taxon>Dikarya</taxon>
        <taxon>Ascomycota</taxon>
        <taxon>Pezizomycotina</taxon>
        <taxon>Sordariomycetes</taxon>
        <taxon>Xylariomycetidae</taxon>
        <taxon>Xylariales</taxon>
        <taxon>Xylariaceae</taxon>
        <taxon>Xylaria</taxon>
    </lineage>
</organism>
<evidence type="ECO:0000256" key="1">
    <source>
        <dbReference type="SAM" id="MobiDB-lite"/>
    </source>
</evidence>
<dbReference type="STRING" id="2512241.A0A553HNL2"/>
<reference evidence="3" key="1">
    <citation type="submission" date="2019-06" db="EMBL/GenBank/DDBJ databases">
        <title>Draft genome sequence of the griseofulvin-producing fungus Xylaria cubensis strain G536.</title>
        <authorList>
            <person name="Mead M.E."/>
            <person name="Raja H.A."/>
            <person name="Steenwyk J.L."/>
            <person name="Knowles S.L."/>
            <person name="Oberlies N.H."/>
            <person name="Rokas A."/>
        </authorList>
    </citation>
    <scope>NUCLEOTIDE SEQUENCE [LARGE SCALE GENOMIC DNA]</scope>
    <source>
        <strain evidence="3">G536</strain>
    </source>
</reference>
<feature type="region of interest" description="Disordered" evidence="1">
    <location>
        <begin position="71"/>
        <end position="131"/>
    </location>
</feature>
<dbReference type="Proteomes" id="UP000319160">
    <property type="component" value="Unassembled WGS sequence"/>
</dbReference>
<gene>
    <name evidence="2" type="ORF">FHL15_009560</name>
</gene>
<evidence type="ECO:0000313" key="3">
    <source>
        <dbReference type="Proteomes" id="UP000319160"/>
    </source>
</evidence>
<feature type="compositionally biased region" description="Basic and acidic residues" evidence="1">
    <location>
        <begin position="112"/>
        <end position="123"/>
    </location>
</feature>
<dbReference type="AlphaFoldDB" id="A0A553HNL2"/>
<dbReference type="OrthoDB" id="5403747at2759"/>
<sequence>MSDKEGSTANSADGELKLTPQESKFFAVIFKHLPKTLDIDWEQFAAEMGFKNGDVAKVRCRQIRVKHGIYGAPGATSKSTAPKITKPANANNGVSKPRKQPKPKQPKVVAEVSDHTGYDKDNVNDAQNEEI</sequence>
<dbReference type="EMBL" id="VFLP01000066">
    <property type="protein sequence ID" value="TRX89516.1"/>
    <property type="molecule type" value="Genomic_DNA"/>
</dbReference>
<protein>
    <submittedName>
        <fullName evidence="2">Uncharacterized protein</fullName>
    </submittedName>
</protein>
<keyword evidence="3" id="KW-1185">Reference proteome</keyword>
<evidence type="ECO:0000313" key="2">
    <source>
        <dbReference type="EMBL" id="TRX89516.1"/>
    </source>
</evidence>
<feature type="compositionally biased region" description="Polar residues" evidence="1">
    <location>
        <begin position="76"/>
        <end position="94"/>
    </location>
</feature>
<proteinExistence type="predicted"/>
<feature type="compositionally biased region" description="Basic residues" evidence="1">
    <location>
        <begin position="96"/>
        <end position="105"/>
    </location>
</feature>